<evidence type="ECO:0000256" key="2">
    <source>
        <dbReference type="ARBA" id="ARBA00022723"/>
    </source>
</evidence>
<dbReference type="GO" id="GO:0016020">
    <property type="term" value="C:membrane"/>
    <property type="evidence" value="ECO:0007669"/>
    <property type="project" value="TreeGrafter"/>
</dbReference>
<keyword evidence="2 5" id="KW-0479">Metal-binding</keyword>
<dbReference type="SUPFAM" id="SSF55856">
    <property type="entry name" value="Cytochrome b5-like heme/steroid binding domain"/>
    <property type="match status" value="1"/>
</dbReference>
<dbReference type="InterPro" id="IPR050668">
    <property type="entry name" value="Cytochrome_b5"/>
</dbReference>
<evidence type="ECO:0000313" key="7">
    <source>
        <dbReference type="EMBL" id="ALC43927.1"/>
    </source>
</evidence>
<evidence type="ECO:0000259" key="6">
    <source>
        <dbReference type="PROSITE" id="PS50255"/>
    </source>
</evidence>
<evidence type="ECO:0000256" key="3">
    <source>
        <dbReference type="ARBA" id="ARBA00023004"/>
    </source>
</evidence>
<reference evidence="7 8" key="1">
    <citation type="submission" date="2015-08" db="EMBL/GenBank/DDBJ databases">
        <title>Ancestral chromatin configuration constrains chromatin evolution on differentiating sex chromosomes in Drosophila.</title>
        <authorList>
            <person name="Zhou Q."/>
            <person name="Bachtrog D."/>
        </authorList>
    </citation>
    <scope>NUCLEOTIDE SEQUENCE [LARGE SCALE GENOMIC DNA]</scope>
    <source>
        <tissue evidence="7">Whole larvae</tissue>
    </source>
</reference>
<comment type="similarity">
    <text evidence="4 5">Belongs to the cytochrome b5 family.</text>
</comment>
<keyword evidence="3 5" id="KW-0408">Iron</keyword>
<proteinExistence type="inferred from homology"/>
<dbReference type="STRING" id="30019.A0A0M4EH92"/>
<dbReference type="GO" id="GO:0046872">
    <property type="term" value="F:metal ion binding"/>
    <property type="evidence" value="ECO:0007669"/>
    <property type="project" value="UniProtKB-UniRule"/>
</dbReference>
<dbReference type="PROSITE" id="PS50255">
    <property type="entry name" value="CYTOCHROME_B5_2"/>
    <property type="match status" value="1"/>
</dbReference>
<evidence type="ECO:0000313" key="8">
    <source>
        <dbReference type="Proteomes" id="UP000494163"/>
    </source>
</evidence>
<organism evidence="7 8">
    <name type="scientific">Drosophila busckii</name>
    <name type="common">Fruit fly</name>
    <dbReference type="NCBI Taxonomy" id="30019"/>
    <lineage>
        <taxon>Eukaryota</taxon>
        <taxon>Metazoa</taxon>
        <taxon>Ecdysozoa</taxon>
        <taxon>Arthropoda</taxon>
        <taxon>Hexapoda</taxon>
        <taxon>Insecta</taxon>
        <taxon>Pterygota</taxon>
        <taxon>Neoptera</taxon>
        <taxon>Endopterygota</taxon>
        <taxon>Diptera</taxon>
        <taxon>Brachycera</taxon>
        <taxon>Muscomorpha</taxon>
        <taxon>Ephydroidea</taxon>
        <taxon>Drosophilidae</taxon>
        <taxon>Drosophila</taxon>
    </lineage>
</organism>
<dbReference type="EMBL" id="CP012525">
    <property type="protein sequence ID" value="ALC43927.1"/>
    <property type="molecule type" value="Genomic_DNA"/>
</dbReference>
<dbReference type="PANTHER" id="PTHR19359">
    <property type="entry name" value="CYTOCHROME B5"/>
    <property type="match status" value="1"/>
</dbReference>
<dbReference type="OrthoDB" id="260091at2759"/>
<dbReference type="Proteomes" id="UP000494163">
    <property type="component" value="Chromosome 3L"/>
</dbReference>
<dbReference type="Pfam" id="PF00173">
    <property type="entry name" value="Cyt-b5"/>
    <property type="match status" value="1"/>
</dbReference>
<sequence>MSQIYQLAEVALRNGKQGQPSWLIIKGSVYDVSGFLAEHPGGADLLLEYAGKDASKAFQGAGHSAAAVRDLKQYKIGEVAITTQPESVSKQTLATESPKQTLDKSQKSFLCCC</sequence>
<dbReference type="SMART" id="SM01117">
    <property type="entry name" value="Cyt-b5"/>
    <property type="match status" value="1"/>
</dbReference>
<protein>
    <submittedName>
        <fullName evidence="7">CG5157</fullName>
    </submittedName>
</protein>
<evidence type="ECO:0000256" key="1">
    <source>
        <dbReference type="ARBA" id="ARBA00022617"/>
    </source>
</evidence>
<dbReference type="InterPro" id="IPR001199">
    <property type="entry name" value="Cyt_B5-like_heme/steroid-bd"/>
</dbReference>
<dbReference type="PROSITE" id="PS00191">
    <property type="entry name" value="CYTOCHROME_B5_1"/>
    <property type="match status" value="1"/>
</dbReference>
<accession>A0A0M4EH92</accession>
<dbReference type="GO" id="GO:0020037">
    <property type="term" value="F:heme binding"/>
    <property type="evidence" value="ECO:0007669"/>
    <property type="project" value="UniProtKB-UniRule"/>
</dbReference>
<name>A0A0M4EH92_DROBS</name>
<dbReference type="OMA" id="PCWLIIK"/>
<evidence type="ECO:0000256" key="5">
    <source>
        <dbReference type="RuleBase" id="RU362121"/>
    </source>
</evidence>
<dbReference type="PRINTS" id="PR00363">
    <property type="entry name" value="CYTOCHROMEB5"/>
</dbReference>
<dbReference type="InterPro" id="IPR018506">
    <property type="entry name" value="Cyt_B5_heme-BS"/>
</dbReference>
<gene>
    <name evidence="7" type="ORF">Dbus_chr3Lg1093</name>
</gene>
<evidence type="ECO:0000256" key="4">
    <source>
        <dbReference type="ARBA" id="ARBA00038168"/>
    </source>
</evidence>
<keyword evidence="1 5" id="KW-0349">Heme</keyword>
<feature type="domain" description="Cytochrome b5 heme-binding" evidence="6">
    <location>
        <begin position="2"/>
        <end position="80"/>
    </location>
</feature>
<dbReference type="AlphaFoldDB" id="A0A0M4EH92"/>
<keyword evidence="8" id="KW-1185">Reference proteome</keyword>
<dbReference type="Gene3D" id="3.10.120.10">
    <property type="entry name" value="Cytochrome b5-like heme/steroid binding domain"/>
    <property type="match status" value="1"/>
</dbReference>
<dbReference type="PANTHER" id="PTHR19359:SF95">
    <property type="entry name" value="CYTOCHROME B5 TYPE B"/>
    <property type="match status" value="1"/>
</dbReference>
<dbReference type="InterPro" id="IPR036400">
    <property type="entry name" value="Cyt_B5-like_heme/steroid_sf"/>
</dbReference>